<dbReference type="KEGG" id="mcos:GM418_09715"/>
<proteinExistence type="predicted"/>
<name>A0A6I6JXQ4_9BACT</name>
<dbReference type="EMBL" id="CP046401">
    <property type="protein sequence ID" value="QGY43923.1"/>
    <property type="molecule type" value="Genomic_DNA"/>
</dbReference>
<keyword evidence="2" id="KW-0808">Transferase</keyword>
<keyword evidence="3" id="KW-1185">Reference proteome</keyword>
<reference evidence="2 3" key="1">
    <citation type="submission" date="2019-11" db="EMBL/GenBank/DDBJ databases">
        <authorList>
            <person name="Zheng R.K."/>
            <person name="Sun C.M."/>
        </authorList>
    </citation>
    <scope>NUCLEOTIDE SEQUENCE [LARGE SCALE GENOMIC DNA]</scope>
    <source>
        <strain evidence="2 3">WC007</strain>
    </source>
</reference>
<evidence type="ECO:0000313" key="2">
    <source>
        <dbReference type="EMBL" id="QGY43923.1"/>
    </source>
</evidence>
<dbReference type="Pfam" id="PF04230">
    <property type="entry name" value="PS_pyruv_trans"/>
    <property type="match status" value="1"/>
</dbReference>
<gene>
    <name evidence="2" type="ORF">GM418_09715</name>
</gene>
<dbReference type="AlphaFoldDB" id="A0A6I6JXQ4"/>
<feature type="domain" description="Polysaccharide pyruvyl transferase" evidence="1">
    <location>
        <begin position="46"/>
        <end position="299"/>
    </location>
</feature>
<accession>A0A6I6JXQ4</accession>
<evidence type="ECO:0000313" key="3">
    <source>
        <dbReference type="Proteomes" id="UP000428260"/>
    </source>
</evidence>
<dbReference type="RefSeq" id="WP_158865533.1">
    <property type="nucleotide sequence ID" value="NZ_CP046401.1"/>
</dbReference>
<evidence type="ECO:0000259" key="1">
    <source>
        <dbReference type="Pfam" id="PF04230"/>
    </source>
</evidence>
<dbReference type="Proteomes" id="UP000428260">
    <property type="component" value="Chromosome"/>
</dbReference>
<dbReference type="GO" id="GO:0016740">
    <property type="term" value="F:transferase activity"/>
    <property type="evidence" value="ECO:0007669"/>
    <property type="project" value="UniProtKB-KW"/>
</dbReference>
<dbReference type="InterPro" id="IPR007345">
    <property type="entry name" value="Polysacch_pyruvyl_Trfase"/>
</dbReference>
<protein>
    <submittedName>
        <fullName evidence="2">Polysaccharide pyruvyl transferase family protein</fullName>
    </submittedName>
</protein>
<sequence length="355" mass="41679">MKQLIYIKNYCESYLRSYKKLYQKEPKKEETYRDFGILNPAIGSLNLGDLIIYDSVYKVLRKIFEKDIFINFPTQIHTSFDAKLSMSQRDLLFVSGTNLLSSNLETRNQWKIDNSHKRFLKNKVVLIGCGWWQYQDEINNYTAKIYRSVLNNELIHSARDNYTVEKLNSIGIRNVLNTTCPTFWEITPEKCKKIKKTKERKVVTTLTFYKRNSVDDKRMLEILSRNYDTVFLWLQSYDDLVYLNEIQDGIQNIEIIPPTLEAYDMLLKKGGVDYVGTRLHAGARALQNNIRTLILAVDNRAVEIGKDINLNVIKREDVEQIQAFINGSYETLISLPNENIQKFKEHLIDVRRYTI</sequence>
<organism evidence="2 3">
    <name type="scientific">Maribellus comscasis</name>
    <dbReference type="NCBI Taxonomy" id="2681766"/>
    <lineage>
        <taxon>Bacteria</taxon>
        <taxon>Pseudomonadati</taxon>
        <taxon>Bacteroidota</taxon>
        <taxon>Bacteroidia</taxon>
        <taxon>Marinilabiliales</taxon>
        <taxon>Prolixibacteraceae</taxon>
        <taxon>Maribellus</taxon>
    </lineage>
</organism>